<proteinExistence type="inferred from homology"/>
<dbReference type="PANTHER" id="PTHR22166">
    <property type="entry name" value="ENDOPLASMIC RETICULUM JUNCTION FORMATION PROTEIN LUNAPARK"/>
    <property type="match status" value="1"/>
</dbReference>
<keyword evidence="1" id="KW-0479">Metal-binding</keyword>
<dbReference type="GO" id="GO:0098826">
    <property type="term" value="C:endoplasmic reticulum tubular network membrane"/>
    <property type="evidence" value="ECO:0007669"/>
    <property type="project" value="UniProtKB-UniRule"/>
</dbReference>
<dbReference type="Pfam" id="PF10058">
    <property type="entry name" value="Zn_ribbon_10"/>
    <property type="match status" value="1"/>
</dbReference>
<keyword evidence="5" id="KW-1185">Reference proteome</keyword>
<keyword evidence="1" id="KW-0812">Transmembrane</keyword>
<accession>A0A8H7BXK4</accession>
<comment type="similarity">
    <text evidence="1">Belongs to the lunapark family.</text>
</comment>
<feature type="compositionally biased region" description="Basic residues" evidence="2">
    <location>
        <begin position="351"/>
        <end position="362"/>
    </location>
</feature>
<name>A0A8H7BXK4_9FUNG</name>
<protein>
    <recommendedName>
        <fullName evidence="1">Endoplasmic reticulum junction formation protein lunapark</fullName>
    </recommendedName>
</protein>
<organism evidence="4 5">
    <name type="scientific">Apophysomyces ossiformis</name>
    <dbReference type="NCBI Taxonomy" id="679940"/>
    <lineage>
        <taxon>Eukaryota</taxon>
        <taxon>Fungi</taxon>
        <taxon>Fungi incertae sedis</taxon>
        <taxon>Mucoromycota</taxon>
        <taxon>Mucoromycotina</taxon>
        <taxon>Mucoromycetes</taxon>
        <taxon>Mucorales</taxon>
        <taxon>Mucorineae</taxon>
        <taxon>Mucoraceae</taxon>
        <taxon>Apophysomyces</taxon>
    </lineage>
</organism>
<reference evidence="4" key="1">
    <citation type="submission" date="2020-01" db="EMBL/GenBank/DDBJ databases">
        <title>Genome Sequencing of Three Apophysomyces-Like Fungal Strains Confirms a Novel Fungal Genus in the Mucoromycota with divergent Burkholderia-like Endosymbiotic Bacteria.</title>
        <authorList>
            <person name="Stajich J.E."/>
            <person name="Macias A.M."/>
            <person name="Carter-House D."/>
            <person name="Lovett B."/>
            <person name="Kasson L.R."/>
            <person name="Berry K."/>
            <person name="Grigoriev I."/>
            <person name="Chang Y."/>
            <person name="Spatafora J."/>
            <person name="Kasson M.T."/>
        </authorList>
    </citation>
    <scope>NUCLEOTIDE SEQUENCE</scope>
    <source>
        <strain evidence="4">NRRL A-21654</strain>
    </source>
</reference>
<sequence length="362" mass="41292">MGIAYSKNKNIDPNDYEKILSELDDKIQRAEIKLSEIKIRQRRTGVLWIIYSTIVWAIYLAYCFFTLHNQDYNNGTILLTILPVIVLPIGIYYTRKLLSWFYSRKQSSEETNLAGLRKEQKLKLEELKKKTSYYTTQSLLERYDLAKKKQDTPKEMPKPASMPVPRMGHPTLHPSAPSSQQFQQQQQQPQQQQAQQRFIAPPQGANGSHGYMAPNTRAMMPPKQPQWYDKIVDALVGDEGPETKYALICNHCFAHNGLALPQEIDIIQYVCPQCKKFNPSRKSRQLHPDGPVIPPQTPSPVPSPRPVSAALSPPSPESIVNHENGTREALEALHEEIEAERESGASIASRVRQRHAHEHKEE</sequence>
<feature type="domain" description="Lunapark zinc ribbon" evidence="3">
    <location>
        <begin position="227"/>
        <end position="278"/>
    </location>
</feature>
<keyword evidence="1" id="KW-0862">Zinc</keyword>
<comment type="domain">
    <text evidence="1">The C4-type zinc finger motif is necessary both for its ER three-way tubular junction localization and formation.</text>
</comment>
<comment type="caution">
    <text evidence="4">The sequence shown here is derived from an EMBL/GenBank/DDBJ whole genome shotgun (WGS) entry which is preliminary data.</text>
</comment>
<feature type="region of interest" description="Disordered" evidence="2">
    <location>
        <begin position="278"/>
        <end position="362"/>
    </location>
</feature>
<evidence type="ECO:0000313" key="5">
    <source>
        <dbReference type="Proteomes" id="UP000605846"/>
    </source>
</evidence>
<dbReference type="GO" id="GO:0008270">
    <property type="term" value="F:zinc ion binding"/>
    <property type="evidence" value="ECO:0007669"/>
    <property type="project" value="UniProtKB-KW"/>
</dbReference>
<feature type="region of interest" description="Disordered" evidence="2">
    <location>
        <begin position="145"/>
        <end position="213"/>
    </location>
</feature>
<feature type="compositionally biased region" description="Basic and acidic residues" evidence="2">
    <location>
        <begin position="324"/>
        <end position="343"/>
    </location>
</feature>
<evidence type="ECO:0000256" key="2">
    <source>
        <dbReference type="SAM" id="MobiDB-lite"/>
    </source>
</evidence>
<evidence type="ECO:0000313" key="4">
    <source>
        <dbReference type="EMBL" id="KAF7729423.1"/>
    </source>
</evidence>
<gene>
    <name evidence="4" type="ORF">EC973_004402</name>
</gene>
<dbReference type="InterPro" id="IPR019273">
    <property type="entry name" value="Lunapark_Znf"/>
</dbReference>
<dbReference type="InterPro" id="IPR040115">
    <property type="entry name" value="Lnp"/>
</dbReference>
<comment type="subcellular location">
    <subcellularLocation>
        <location evidence="1">Endoplasmic reticulum membrane</location>
        <topology evidence="1">Multi-pass membrane protein</topology>
    </subcellularLocation>
</comment>
<dbReference type="GO" id="GO:0071788">
    <property type="term" value="P:endoplasmic reticulum tubular network maintenance"/>
    <property type="evidence" value="ECO:0007669"/>
    <property type="project" value="UniProtKB-UniRule"/>
</dbReference>
<feature type="compositionally biased region" description="Low complexity" evidence="2">
    <location>
        <begin position="174"/>
        <end position="203"/>
    </location>
</feature>
<dbReference type="PANTHER" id="PTHR22166:SF12">
    <property type="entry name" value="ENDOPLASMIC RETICULUM JUNCTION FORMATION PROTEIN LUNAPARK"/>
    <property type="match status" value="1"/>
</dbReference>
<feature type="transmembrane region" description="Helical" evidence="1">
    <location>
        <begin position="74"/>
        <end position="94"/>
    </location>
</feature>
<feature type="compositionally biased region" description="Pro residues" evidence="2">
    <location>
        <begin position="291"/>
        <end position="305"/>
    </location>
</feature>
<evidence type="ECO:0000259" key="3">
    <source>
        <dbReference type="Pfam" id="PF10058"/>
    </source>
</evidence>
<comment type="function">
    <text evidence="1">Plays a role in determining ER morphology.</text>
</comment>
<dbReference type="AlphaFoldDB" id="A0A8H7BXK4"/>
<dbReference type="GO" id="GO:1903373">
    <property type="term" value="P:positive regulation of endoplasmic reticulum tubular network organization"/>
    <property type="evidence" value="ECO:0007669"/>
    <property type="project" value="UniProtKB-UniRule"/>
</dbReference>
<keyword evidence="1" id="KW-0256">Endoplasmic reticulum</keyword>
<feature type="compositionally biased region" description="Basic and acidic residues" evidence="2">
    <location>
        <begin position="145"/>
        <end position="157"/>
    </location>
</feature>
<dbReference type="OrthoDB" id="1725934at2759"/>
<feature type="transmembrane region" description="Helical" evidence="1">
    <location>
        <begin position="46"/>
        <end position="68"/>
    </location>
</feature>
<keyword evidence="1" id="KW-0472">Membrane</keyword>
<evidence type="ECO:0000256" key="1">
    <source>
        <dbReference type="RuleBase" id="RU367073"/>
    </source>
</evidence>
<dbReference type="Proteomes" id="UP000605846">
    <property type="component" value="Unassembled WGS sequence"/>
</dbReference>
<keyword evidence="1" id="KW-0863">Zinc-finger</keyword>
<keyword evidence="1" id="KW-1133">Transmembrane helix</keyword>
<dbReference type="EMBL" id="JABAYA010000025">
    <property type="protein sequence ID" value="KAF7729423.1"/>
    <property type="molecule type" value="Genomic_DNA"/>
</dbReference>